<evidence type="ECO:0000313" key="5">
    <source>
        <dbReference type="EMBL" id="QAA30559.1"/>
    </source>
</evidence>
<dbReference type="InterPro" id="IPR001347">
    <property type="entry name" value="SIS_dom"/>
</dbReference>
<dbReference type="PROSITE" id="PS51071">
    <property type="entry name" value="HTH_RPIR"/>
    <property type="match status" value="1"/>
</dbReference>
<protein>
    <recommendedName>
        <fullName evidence="4">HTH rpiR-type domain-containing protein</fullName>
    </recommendedName>
</protein>
<keyword evidence="1" id="KW-0805">Transcription regulation</keyword>
<dbReference type="Pfam" id="PF01418">
    <property type="entry name" value="HTH_6"/>
    <property type="match status" value="1"/>
</dbReference>
<dbReference type="GO" id="GO:1901135">
    <property type="term" value="P:carbohydrate derivative metabolic process"/>
    <property type="evidence" value="ECO:0007669"/>
    <property type="project" value="InterPro"/>
</dbReference>
<reference evidence="5 6" key="1">
    <citation type="submission" date="2018-01" db="EMBL/GenBank/DDBJ databases">
        <title>Genome Sequencing and Assembly of Anaerobacter polyendosporus strain CT4.</title>
        <authorList>
            <person name="Tachaapaikoon C."/>
            <person name="Sutheeworapong S."/>
            <person name="Jenjaroenpun P."/>
            <person name="Wongsurawat T."/>
            <person name="Nookeaw I."/>
            <person name="Cheawchanlertfa P."/>
            <person name="Kosugi A."/>
            <person name="Cheevadhanarak S."/>
            <person name="Ratanakhanokchai K."/>
        </authorList>
    </citation>
    <scope>NUCLEOTIDE SEQUENCE [LARGE SCALE GENOMIC DNA]</scope>
    <source>
        <strain evidence="5 6">CT4</strain>
    </source>
</reference>
<dbReference type="GO" id="GO:0097367">
    <property type="term" value="F:carbohydrate derivative binding"/>
    <property type="evidence" value="ECO:0007669"/>
    <property type="project" value="InterPro"/>
</dbReference>
<dbReference type="SUPFAM" id="SSF46689">
    <property type="entry name" value="Homeodomain-like"/>
    <property type="match status" value="1"/>
</dbReference>
<dbReference type="GO" id="GO:0003700">
    <property type="term" value="F:DNA-binding transcription factor activity"/>
    <property type="evidence" value="ECO:0007669"/>
    <property type="project" value="InterPro"/>
</dbReference>
<evidence type="ECO:0000256" key="2">
    <source>
        <dbReference type="ARBA" id="ARBA00023125"/>
    </source>
</evidence>
<dbReference type="RefSeq" id="WP_128211009.1">
    <property type="nucleotide sequence ID" value="NZ_CP025746.1"/>
</dbReference>
<dbReference type="Proteomes" id="UP000286268">
    <property type="component" value="Chromosome"/>
</dbReference>
<dbReference type="CDD" id="cd05013">
    <property type="entry name" value="SIS_RpiR"/>
    <property type="match status" value="1"/>
</dbReference>
<dbReference type="InterPro" id="IPR036388">
    <property type="entry name" value="WH-like_DNA-bd_sf"/>
</dbReference>
<dbReference type="InterPro" id="IPR035472">
    <property type="entry name" value="RpiR-like_SIS"/>
</dbReference>
<evidence type="ECO:0000259" key="4">
    <source>
        <dbReference type="PROSITE" id="PS51071"/>
    </source>
</evidence>
<dbReference type="EMBL" id="CP025746">
    <property type="protein sequence ID" value="QAA30559.1"/>
    <property type="molecule type" value="Genomic_DNA"/>
</dbReference>
<dbReference type="InterPro" id="IPR000281">
    <property type="entry name" value="HTH_RpiR"/>
</dbReference>
<feature type="domain" description="HTH rpiR-type" evidence="4">
    <location>
        <begin position="4"/>
        <end position="80"/>
    </location>
</feature>
<sequence>MSDIVHKLLIIINNSNEKDIDYNISWIILQNLNVIPTLSINQLADLCYVSISTISRFCRKLGCTNFSEFKNMLIYEENEYFNPRNKSINMNVNEDGTNLVNMAKKNIDLATEALKIEEIDELADQIHEYKNVAFVGLNTAQTITLDLQGELMVLGKFATVFIDIDQQLENIKSLDKDSLLIILSASGGCSYTSRLNDALKQSKARKVLLTQNKATSLQQYISKVILYGNEYFPFVGRYALLYVKDMLIMRYRFLFDV</sequence>
<dbReference type="OrthoDB" id="63027at2"/>
<dbReference type="PANTHER" id="PTHR30514:SF1">
    <property type="entry name" value="HTH-TYPE TRANSCRIPTIONAL REGULATOR HEXR-RELATED"/>
    <property type="match status" value="1"/>
</dbReference>
<keyword evidence="2" id="KW-0238">DNA-binding</keyword>
<dbReference type="InterPro" id="IPR047640">
    <property type="entry name" value="RpiR-like"/>
</dbReference>
<dbReference type="InterPro" id="IPR009057">
    <property type="entry name" value="Homeodomain-like_sf"/>
</dbReference>
<evidence type="ECO:0000313" key="6">
    <source>
        <dbReference type="Proteomes" id="UP000286268"/>
    </source>
</evidence>
<accession>A0A3R5QQT7</accession>
<keyword evidence="6" id="KW-1185">Reference proteome</keyword>
<dbReference type="Pfam" id="PF01380">
    <property type="entry name" value="SIS"/>
    <property type="match status" value="1"/>
</dbReference>
<name>A0A3R5QQT7_9CLOT</name>
<dbReference type="Gene3D" id="1.10.10.10">
    <property type="entry name" value="Winged helix-like DNA-binding domain superfamily/Winged helix DNA-binding domain"/>
    <property type="match status" value="1"/>
</dbReference>
<dbReference type="AlphaFoldDB" id="A0A3R5QQT7"/>
<dbReference type="InterPro" id="IPR046348">
    <property type="entry name" value="SIS_dom_sf"/>
</dbReference>
<dbReference type="Gene3D" id="3.40.50.10490">
    <property type="entry name" value="Glucose-6-phosphate isomerase like protein, domain 1"/>
    <property type="match status" value="1"/>
</dbReference>
<gene>
    <name evidence="5" type="ORF">C1I91_02130</name>
</gene>
<dbReference type="GO" id="GO:0003677">
    <property type="term" value="F:DNA binding"/>
    <property type="evidence" value="ECO:0007669"/>
    <property type="project" value="UniProtKB-KW"/>
</dbReference>
<dbReference type="KEGG" id="cmah:C1I91_02130"/>
<evidence type="ECO:0000256" key="1">
    <source>
        <dbReference type="ARBA" id="ARBA00023015"/>
    </source>
</evidence>
<evidence type="ECO:0000256" key="3">
    <source>
        <dbReference type="ARBA" id="ARBA00023163"/>
    </source>
</evidence>
<organism evidence="5 6">
    <name type="scientific">Clostridium manihotivorum</name>
    <dbReference type="NCBI Taxonomy" id="2320868"/>
    <lineage>
        <taxon>Bacteria</taxon>
        <taxon>Bacillati</taxon>
        <taxon>Bacillota</taxon>
        <taxon>Clostridia</taxon>
        <taxon>Eubacteriales</taxon>
        <taxon>Clostridiaceae</taxon>
        <taxon>Clostridium</taxon>
    </lineage>
</organism>
<keyword evidence="3" id="KW-0804">Transcription</keyword>
<dbReference type="PANTHER" id="PTHR30514">
    <property type="entry name" value="GLUCOKINASE"/>
    <property type="match status" value="1"/>
</dbReference>
<proteinExistence type="predicted"/>
<dbReference type="SUPFAM" id="SSF53697">
    <property type="entry name" value="SIS domain"/>
    <property type="match status" value="1"/>
</dbReference>